<name>A0AC35G390_9BILA</name>
<organism evidence="1 2">
    <name type="scientific">Panagrolaimus sp. PS1159</name>
    <dbReference type="NCBI Taxonomy" id="55785"/>
    <lineage>
        <taxon>Eukaryota</taxon>
        <taxon>Metazoa</taxon>
        <taxon>Ecdysozoa</taxon>
        <taxon>Nematoda</taxon>
        <taxon>Chromadorea</taxon>
        <taxon>Rhabditida</taxon>
        <taxon>Tylenchina</taxon>
        <taxon>Panagrolaimomorpha</taxon>
        <taxon>Panagrolaimoidea</taxon>
        <taxon>Panagrolaimidae</taxon>
        <taxon>Panagrolaimus</taxon>
    </lineage>
</organism>
<proteinExistence type="predicted"/>
<sequence>MFRDGKCFNPNEPLPISTNSNPIISGIKPEPIPYAPANRPMIRHTIGESCDEPEDCLYGSACQGGMCVCPVSTVEQEGKCIKTAYAHGIAQPGESCENGELCSGGALCDSGMKKCICAAGHDGTRGTCIRSGSWAALPGESCRNKNTECVGGSSCANNTCTCDGNHYAVDGYCRPLASPNINVEYLPATGLRFSSNPTKPKKRATRCDPEKCHLPTCFCSMDGRQPPGNLDPTQIPQFIVLTFDDAVNGKTAPDYKELFETPKYKNPNGCPIKATFFVSHEWTNYDEVQWIAKGGHELASNSISHSNLQGASPTTWLNEMDGMRRIMAKFGNVPEEEIVGIRAPQLAPGGDKQFEMMQRSGFLYDNSISANPGQANEPFWPQTLDHKLSWPCMEDNCPKSSFPGIWEVPMNQFYGTYLSQIQTYKRSSMLRAAVELNSTVEELVNILTTNFERSYTNNKAPFVLSLNADFMQLGGQSKGMLALQQFIYNMEQNKDVYFITMKSLISWMQDPKPLNRIHEFPDLQCPLRMSSYSSPDSIRTCETPNKCIFPTPTLSSPEHQFLTCNPCPSMFPWLMNPTGNLDF</sequence>
<dbReference type="Proteomes" id="UP000887580">
    <property type="component" value="Unplaced"/>
</dbReference>
<dbReference type="WBParaSite" id="PS1159_v2.g22937.t1">
    <property type="protein sequence ID" value="PS1159_v2.g22937.t1"/>
    <property type="gene ID" value="PS1159_v2.g22937"/>
</dbReference>
<evidence type="ECO:0000313" key="2">
    <source>
        <dbReference type="WBParaSite" id="PS1159_v2.g22937.t1"/>
    </source>
</evidence>
<evidence type="ECO:0000313" key="1">
    <source>
        <dbReference type="Proteomes" id="UP000887580"/>
    </source>
</evidence>
<accession>A0AC35G390</accession>
<reference evidence="2" key="1">
    <citation type="submission" date="2022-11" db="UniProtKB">
        <authorList>
            <consortium name="WormBaseParasite"/>
        </authorList>
    </citation>
    <scope>IDENTIFICATION</scope>
</reference>
<protein>
    <submittedName>
        <fullName evidence="2">NodB homology domain-containing protein</fullName>
    </submittedName>
</protein>